<feature type="active site" description="Proton acceptor" evidence="7">
    <location>
        <position position="17"/>
    </location>
</feature>
<keyword evidence="2 7" id="KW-0479">Metal-binding</keyword>
<keyword evidence="13" id="KW-1185">Reference proteome</keyword>
<feature type="binding site" evidence="7">
    <location>
        <begin position="13"/>
        <end position="14"/>
    </location>
    <ligand>
        <name>substrate</name>
    </ligand>
</feature>
<feature type="binding site" evidence="7">
    <location>
        <position position="195"/>
    </location>
    <ligand>
        <name>Mn(2+)</name>
        <dbReference type="ChEBI" id="CHEBI:29035"/>
    </ligand>
</feature>
<dbReference type="HAMAP" id="MF_01656">
    <property type="entry name" value="HOA"/>
    <property type="match status" value="1"/>
</dbReference>
<dbReference type="InterPro" id="IPR012425">
    <property type="entry name" value="DmpG_comm"/>
</dbReference>
<dbReference type="Pfam" id="PF07836">
    <property type="entry name" value="DmpG_comm"/>
    <property type="match status" value="1"/>
</dbReference>
<dbReference type="GO" id="GO:0003852">
    <property type="term" value="F:2-isopropylmalate synthase activity"/>
    <property type="evidence" value="ECO:0007669"/>
    <property type="project" value="TreeGrafter"/>
</dbReference>
<dbReference type="AlphaFoldDB" id="A0A6I2GW33"/>
<protein>
    <recommendedName>
        <fullName evidence="7 8">4-hydroxy-2-oxovalerate aldolase</fullName>
        <shortName evidence="7">HOA</shortName>
        <ecNumber evidence="7 8">4.1.3.39</ecNumber>
    </recommendedName>
    <alternativeName>
        <fullName evidence="7">4-hydroxy-2-keto-pentanoic acid aldolase</fullName>
    </alternativeName>
    <alternativeName>
        <fullName evidence="7">4-hydroxy-2-oxopentanoate aldolase</fullName>
    </alternativeName>
</protein>
<comment type="similarity">
    <text evidence="1 7">Belongs to the 4-hydroxy-2-oxovalerate aldolase family.</text>
</comment>
<feature type="domain" description="Pyruvate carboxyltransferase" evidence="9">
    <location>
        <begin position="5"/>
        <end position="256"/>
    </location>
</feature>
<proteinExistence type="inferred from homology"/>
<evidence type="ECO:0000256" key="8">
    <source>
        <dbReference type="NCBIfam" id="TIGR03217"/>
    </source>
</evidence>
<keyword evidence="5 7" id="KW-0456">Lyase</keyword>
<dbReference type="EC" id="4.1.3.39" evidence="7 8"/>
<feature type="binding site" evidence="7">
    <location>
        <position position="168"/>
    </location>
    <ligand>
        <name>substrate</name>
    </ligand>
</feature>
<dbReference type="Proteomes" id="UP000440066">
    <property type="component" value="Unassembled WGS sequence"/>
</dbReference>
<dbReference type="SUPFAM" id="SSF89000">
    <property type="entry name" value="post-HMGL domain-like"/>
    <property type="match status" value="1"/>
</dbReference>
<evidence type="ECO:0000256" key="4">
    <source>
        <dbReference type="ARBA" id="ARBA00023211"/>
    </source>
</evidence>
<evidence type="ECO:0000313" key="12">
    <source>
        <dbReference type="EMBL" id="MRJ46844.1"/>
    </source>
</evidence>
<evidence type="ECO:0000313" key="13">
    <source>
        <dbReference type="Proteomes" id="UP000430975"/>
    </source>
</evidence>
<dbReference type="PANTHER" id="PTHR10277">
    <property type="entry name" value="HOMOCITRATE SYNTHASE-RELATED"/>
    <property type="match status" value="1"/>
</dbReference>
<feature type="binding site" evidence="7">
    <location>
        <position position="14"/>
    </location>
    <ligand>
        <name>Mn(2+)</name>
        <dbReference type="ChEBI" id="CHEBI:29035"/>
    </ligand>
</feature>
<evidence type="ECO:0000256" key="1">
    <source>
        <dbReference type="ARBA" id="ARBA00008944"/>
    </source>
</evidence>
<dbReference type="PROSITE" id="PS50991">
    <property type="entry name" value="PYR_CT"/>
    <property type="match status" value="1"/>
</dbReference>
<dbReference type="InterPro" id="IPR050073">
    <property type="entry name" value="2-IPM_HCS-like"/>
</dbReference>
<name>A0A6I2GW33_9LACT</name>
<feature type="site" description="Transition state stabilizer" evidence="7">
    <location>
        <position position="13"/>
    </location>
</feature>
<evidence type="ECO:0000313" key="10">
    <source>
        <dbReference type="EMBL" id="MRI82298.1"/>
    </source>
</evidence>
<dbReference type="InterPro" id="IPR000891">
    <property type="entry name" value="PYR_CT"/>
</dbReference>
<comment type="catalytic activity">
    <reaction evidence="7">
        <text>(S)-4-hydroxy-2-oxopentanoate = acetaldehyde + pyruvate</text>
        <dbReference type="Rhea" id="RHEA:22624"/>
        <dbReference type="ChEBI" id="CHEBI:15343"/>
        <dbReference type="ChEBI" id="CHEBI:15361"/>
        <dbReference type="ChEBI" id="CHEBI:73143"/>
        <dbReference type="EC" id="4.1.3.39"/>
    </reaction>
</comment>
<feature type="binding site" evidence="7">
    <location>
        <position position="286"/>
    </location>
    <ligand>
        <name>substrate</name>
    </ligand>
</feature>
<dbReference type="NCBIfam" id="NF006049">
    <property type="entry name" value="PRK08195.1"/>
    <property type="match status" value="1"/>
</dbReference>
<dbReference type="Proteomes" id="UP000469870">
    <property type="component" value="Unassembled WGS sequence"/>
</dbReference>
<dbReference type="GO" id="GO:0009098">
    <property type="term" value="P:L-leucine biosynthetic process"/>
    <property type="evidence" value="ECO:0007669"/>
    <property type="project" value="TreeGrafter"/>
</dbReference>
<dbReference type="EMBL" id="WJQR01000009">
    <property type="protein sequence ID" value="MRI82298.1"/>
    <property type="molecule type" value="Genomic_DNA"/>
</dbReference>
<gene>
    <name evidence="11" type="primary">dmpG</name>
    <name evidence="12" type="ORF">GF867_04570</name>
    <name evidence="11" type="ORF">GIY09_01400</name>
    <name evidence="10" type="ORF">GIY11_09790</name>
</gene>
<dbReference type="Proteomes" id="UP000430975">
    <property type="component" value="Unassembled WGS sequence"/>
</dbReference>
<dbReference type="GO" id="GO:0030145">
    <property type="term" value="F:manganese ion binding"/>
    <property type="evidence" value="ECO:0007669"/>
    <property type="project" value="UniProtKB-UniRule"/>
</dbReference>
<keyword evidence="4 7" id="KW-0464">Manganese</keyword>
<dbReference type="GO" id="GO:0008701">
    <property type="term" value="F:4-hydroxy-2-oxovalerate aldolase activity"/>
    <property type="evidence" value="ECO:0007669"/>
    <property type="project" value="UniProtKB-UniRule"/>
</dbReference>
<comment type="catalytic activity">
    <reaction evidence="6">
        <text>(S)-4-hydroxy-2-oxohexanoate = propanal + pyruvate</text>
        <dbReference type="Rhea" id="RHEA:36003"/>
        <dbReference type="ChEBI" id="CHEBI:15361"/>
        <dbReference type="ChEBI" id="CHEBI:17153"/>
        <dbReference type="ChEBI" id="CHEBI:73142"/>
        <dbReference type="EC" id="4.1.3.43"/>
    </reaction>
    <physiologicalReaction direction="left-to-right" evidence="6">
        <dbReference type="Rhea" id="RHEA:36004"/>
    </physiologicalReaction>
</comment>
<dbReference type="NCBIfam" id="TIGR03217">
    <property type="entry name" value="4OH_2_O_val_ald"/>
    <property type="match status" value="1"/>
</dbReference>
<dbReference type="InterPro" id="IPR017629">
    <property type="entry name" value="4OH_2_O-val_aldolase"/>
</dbReference>
<dbReference type="Pfam" id="PF00682">
    <property type="entry name" value="HMGL-like"/>
    <property type="match status" value="1"/>
</dbReference>
<reference evidence="13 15" key="2">
    <citation type="submission" date="2019-11" db="EMBL/GenBank/DDBJ databases">
        <title>Characterisation of Fundicoccus ignavus gen. nov. sp. nov., a novel genus of the family Aerococcaceae isolated from bulk tank milk.</title>
        <authorList>
            <person name="Siebert A."/>
            <person name="Huptas C."/>
            <person name="Wenning M."/>
            <person name="Scherer S."/>
            <person name="Doll E.V."/>
        </authorList>
    </citation>
    <scope>NUCLEOTIDE SEQUENCE [LARGE SCALE GENOMIC DNA]</scope>
    <source>
        <strain evidence="10 15">DSM 109653</strain>
        <strain evidence="11 13">WS4759</strain>
    </source>
</reference>
<evidence type="ECO:0000259" key="9">
    <source>
        <dbReference type="PROSITE" id="PS50991"/>
    </source>
</evidence>
<feature type="binding site" evidence="7">
    <location>
        <position position="197"/>
    </location>
    <ligand>
        <name>Mn(2+)</name>
        <dbReference type="ChEBI" id="CHEBI:29035"/>
    </ligand>
</feature>
<dbReference type="CDD" id="cd07943">
    <property type="entry name" value="DRE_TIM_HOA"/>
    <property type="match status" value="1"/>
</dbReference>
<feature type="binding site" evidence="7">
    <location>
        <position position="195"/>
    </location>
    <ligand>
        <name>substrate</name>
    </ligand>
</feature>
<evidence type="ECO:0000313" key="11">
    <source>
        <dbReference type="EMBL" id="MRI84553.1"/>
    </source>
</evidence>
<organism evidence="11 13">
    <name type="scientific">Fundicoccus ignavus</name>
    <dbReference type="NCBI Taxonomy" id="2664442"/>
    <lineage>
        <taxon>Bacteria</taxon>
        <taxon>Bacillati</taxon>
        <taxon>Bacillota</taxon>
        <taxon>Bacilli</taxon>
        <taxon>Lactobacillales</taxon>
        <taxon>Aerococcaceae</taxon>
        <taxon>Fundicoccus</taxon>
    </lineage>
</organism>
<evidence type="ECO:0000313" key="14">
    <source>
        <dbReference type="Proteomes" id="UP000440066"/>
    </source>
</evidence>
<dbReference type="RefSeq" id="WP_153831934.1">
    <property type="nucleotide sequence ID" value="NZ_WJQR01000009.1"/>
</dbReference>
<evidence type="ECO:0000256" key="6">
    <source>
        <dbReference type="ARBA" id="ARBA00023518"/>
    </source>
</evidence>
<accession>A0A6I2GW33</accession>
<keyword evidence="3 7" id="KW-0058">Aromatic hydrocarbons catabolism</keyword>
<dbReference type="EMBL" id="WJQT01000004">
    <property type="protein sequence ID" value="MRJ46844.1"/>
    <property type="molecule type" value="Genomic_DNA"/>
</dbReference>
<dbReference type="Gene3D" id="3.20.20.70">
    <property type="entry name" value="Aldolase class I"/>
    <property type="match status" value="1"/>
</dbReference>
<dbReference type="EMBL" id="WJQS01000001">
    <property type="protein sequence ID" value="MRI84553.1"/>
    <property type="molecule type" value="Genomic_DNA"/>
</dbReference>
<reference evidence="12 14" key="1">
    <citation type="submission" date="2019-11" db="EMBL/GenBank/DDBJ databases">
        <title>Characterisation of Fundicoccus ignavus gen. nov. sp. nov., a novel genus of the family Aerococcaceae from bulk tank milk.</title>
        <authorList>
            <person name="Siebert A."/>
            <person name="Huptas C."/>
            <person name="Wenning M."/>
            <person name="Scherer S."/>
            <person name="Doll E.V."/>
        </authorList>
    </citation>
    <scope>NUCLEOTIDE SEQUENCE [LARGE SCALE GENOMIC DNA]</scope>
    <source>
        <strain evidence="12 14">DSM 109652</strain>
    </source>
</reference>
<dbReference type="SUPFAM" id="SSF51569">
    <property type="entry name" value="Aldolase"/>
    <property type="match status" value="1"/>
</dbReference>
<dbReference type="InterPro" id="IPR035685">
    <property type="entry name" value="DRE_TIM_HOA"/>
</dbReference>
<evidence type="ECO:0000256" key="5">
    <source>
        <dbReference type="ARBA" id="ARBA00023239"/>
    </source>
</evidence>
<dbReference type="InterPro" id="IPR013785">
    <property type="entry name" value="Aldolase_TIM"/>
</dbReference>
<comment type="caution">
    <text evidence="11">The sequence shown here is derived from an EMBL/GenBank/DDBJ whole genome shotgun (WGS) entry which is preliminary data.</text>
</comment>
<dbReference type="Gene3D" id="1.10.8.60">
    <property type="match status" value="1"/>
</dbReference>
<evidence type="ECO:0000256" key="7">
    <source>
        <dbReference type="HAMAP-Rule" id="MF_01656"/>
    </source>
</evidence>
<evidence type="ECO:0000313" key="15">
    <source>
        <dbReference type="Proteomes" id="UP000469870"/>
    </source>
</evidence>
<sequence length="336" mass="35632">MTKKVTVMEVALRDGSHAVRHQYTVEQVKAIVKGLNDARVPYIEVAHGDGIGGSSVQYGFSHTYDIDLIKAAKEVADFSKIAVLLLPGIGTVEDLKLAHAAGADMVRVATHSTEADVSAQHIKYAKNELGMEVVGFLMMAHMTEPERLVEEALKMQSYGADIIYVTDSAGALLPEGVTARVSALVEALDVPVGFHAHNNLGLAIGNSLAAIEAGATYVDGSVRALGAGSGNTQTEVLAAVLDKAGIETGIDIYGIQDVAEDLVAPIMEAPQIVDRDNIILGYAGVYSSFRLFAQRAGKKYDLEPRDILTELGRIGVVGGQEDMVMDVAARMAAERA</sequence>
<evidence type="ECO:0000256" key="3">
    <source>
        <dbReference type="ARBA" id="ARBA00022797"/>
    </source>
</evidence>
<evidence type="ECO:0000256" key="2">
    <source>
        <dbReference type="ARBA" id="ARBA00022723"/>
    </source>
</evidence>
<dbReference type="PANTHER" id="PTHR10277:SF9">
    <property type="entry name" value="2-ISOPROPYLMALATE SYNTHASE 1, CHLOROPLASTIC-RELATED"/>
    <property type="match status" value="1"/>
</dbReference>